<organism evidence="3 4">
    <name type="scientific">Salix dunnii</name>
    <dbReference type="NCBI Taxonomy" id="1413687"/>
    <lineage>
        <taxon>Eukaryota</taxon>
        <taxon>Viridiplantae</taxon>
        <taxon>Streptophyta</taxon>
        <taxon>Embryophyta</taxon>
        <taxon>Tracheophyta</taxon>
        <taxon>Spermatophyta</taxon>
        <taxon>Magnoliopsida</taxon>
        <taxon>eudicotyledons</taxon>
        <taxon>Gunneridae</taxon>
        <taxon>Pentapetalae</taxon>
        <taxon>rosids</taxon>
        <taxon>fabids</taxon>
        <taxon>Malpighiales</taxon>
        <taxon>Salicaceae</taxon>
        <taxon>Saliceae</taxon>
        <taxon>Salix</taxon>
    </lineage>
</organism>
<dbReference type="PANTHER" id="PTHR46931:SF14">
    <property type="entry name" value="CRIB DOMAIN-CONTAINING PROTEIN RIC2"/>
    <property type="match status" value="1"/>
</dbReference>
<reference evidence="3 4" key="1">
    <citation type="submission" date="2020-10" db="EMBL/GenBank/DDBJ databases">
        <title>Plant Genome Project.</title>
        <authorList>
            <person name="Zhang R.-G."/>
        </authorList>
    </citation>
    <scope>NUCLEOTIDE SEQUENCE [LARGE SCALE GENOMIC DNA]</scope>
    <source>
        <strain evidence="3">FAFU-HL-1</strain>
        <tissue evidence="3">Leaf</tissue>
    </source>
</reference>
<dbReference type="PANTHER" id="PTHR46931">
    <property type="entry name" value="CRIB DOMAIN-CONTAINING PROTEIN RIC2"/>
    <property type="match status" value="1"/>
</dbReference>
<evidence type="ECO:0000259" key="2">
    <source>
        <dbReference type="PROSITE" id="PS50108"/>
    </source>
</evidence>
<evidence type="ECO:0000313" key="4">
    <source>
        <dbReference type="Proteomes" id="UP000657918"/>
    </source>
</evidence>
<dbReference type="Pfam" id="PF00786">
    <property type="entry name" value="PBD"/>
    <property type="match status" value="1"/>
</dbReference>
<sequence length="188" mass="20837">MPAFPFRFCVCLILSCDLQGMRDHMERFVVLPFSAACASHSSIDVATGKKPKPESKSHATARTQEGEESSCGEKMKNNTFGFVLALPKPNISCSLHKLIRGIKSLSQIFVYKEEDEEREMEIGYPTDVKHLAHIGLDGTTTTNPIKGWESLKSPEIISFPSFSLRQFELAMAAQAHGPLVEVDHSKLV</sequence>
<evidence type="ECO:0000256" key="1">
    <source>
        <dbReference type="SAM" id="MobiDB-lite"/>
    </source>
</evidence>
<proteinExistence type="predicted"/>
<comment type="caution">
    <text evidence="3">The sequence shown here is derived from an EMBL/GenBank/DDBJ whole genome shotgun (WGS) entry which is preliminary data.</text>
</comment>
<dbReference type="OrthoDB" id="840091at2759"/>
<feature type="region of interest" description="Disordered" evidence="1">
    <location>
        <begin position="45"/>
        <end position="72"/>
    </location>
</feature>
<evidence type="ECO:0000313" key="3">
    <source>
        <dbReference type="EMBL" id="KAF9669472.1"/>
    </source>
</evidence>
<protein>
    <recommendedName>
        <fullName evidence="2">CRIB domain-containing protein</fullName>
    </recommendedName>
</protein>
<dbReference type="InterPro" id="IPR044509">
    <property type="entry name" value="RIC2/4"/>
</dbReference>
<feature type="domain" description="CRIB" evidence="2">
    <location>
        <begin position="122"/>
        <end position="135"/>
    </location>
</feature>
<dbReference type="EMBL" id="JADGMS010000014">
    <property type="protein sequence ID" value="KAF9669472.1"/>
    <property type="molecule type" value="Genomic_DNA"/>
</dbReference>
<keyword evidence="4" id="KW-1185">Reference proteome</keyword>
<name>A0A835MK37_9ROSI</name>
<accession>A0A835MK37</accession>
<dbReference type="InterPro" id="IPR000095">
    <property type="entry name" value="CRIB_dom"/>
</dbReference>
<dbReference type="AlphaFoldDB" id="A0A835MK37"/>
<gene>
    <name evidence="3" type="ORF">SADUNF_Sadunf14G0111100</name>
</gene>
<dbReference type="PROSITE" id="PS50108">
    <property type="entry name" value="CRIB"/>
    <property type="match status" value="1"/>
</dbReference>
<dbReference type="Proteomes" id="UP000657918">
    <property type="component" value="Unassembled WGS sequence"/>
</dbReference>